<proteinExistence type="predicted"/>
<evidence type="ECO:0000313" key="2">
    <source>
        <dbReference type="EMBL" id="ORZ01783.1"/>
    </source>
</evidence>
<feature type="region of interest" description="Disordered" evidence="1">
    <location>
        <begin position="155"/>
        <end position="180"/>
    </location>
</feature>
<evidence type="ECO:0000256" key="1">
    <source>
        <dbReference type="SAM" id="MobiDB-lite"/>
    </source>
</evidence>
<organism evidence="2 3">
    <name type="scientific">Syncephalastrum racemosum</name>
    <name type="common">Filamentous fungus</name>
    <dbReference type="NCBI Taxonomy" id="13706"/>
    <lineage>
        <taxon>Eukaryota</taxon>
        <taxon>Fungi</taxon>
        <taxon>Fungi incertae sedis</taxon>
        <taxon>Mucoromycota</taxon>
        <taxon>Mucoromycotina</taxon>
        <taxon>Mucoromycetes</taxon>
        <taxon>Mucorales</taxon>
        <taxon>Syncephalastraceae</taxon>
        <taxon>Syncephalastrum</taxon>
    </lineage>
</organism>
<evidence type="ECO:0000313" key="3">
    <source>
        <dbReference type="Proteomes" id="UP000242180"/>
    </source>
</evidence>
<dbReference type="EMBL" id="MCGN01000002">
    <property type="protein sequence ID" value="ORZ01783.1"/>
    <property type="molecule type" value="Genomic_DNA"/>
</dbReference>
<keyword evidence="2" id="KW-0489">Methyltransferase</keyword>
<dbReference type="CDD" id="cd02440">
    <property type="entry name" value="AdoMet_MTases"/>
    <property type="match status" value="1"/>
</dbReference>
<dbReference type="OrthoDB" id="10017101at2759"/>
<dbReference type="AlphaFoldDB" id="A0A1X2HQW1"/>
<dbReference type="Proteomes" id="UP000242180">
    <property type="component" value="Unassembled WGS sequence"/>
</dbReference>
<accession>A0A1X2HQW1</accession>
<dbReference type="Pfam" id="PF13489">
    <property type="entry name" value="Methyltransf_23"/>
    <property type="match status" value="1"/>
</dbReference>
<dbReference type="InParanoid" id="A0A1X2HQW1"/>
<dbReference type="GO" id="GO:0032259">
    <property type="term" value="P:methylation"/>
    <property type="evidence" value="ECO:0007669"/>
    <property type="project" value="UniProtKB-KW"/>
</dbReference>
<protein>
    <submittedName>
        <fullName evidence="2">S-adenosyl-L-methionine-dependent methyltransferase</fullName>
    </submittedName>
</protein>
<gene>
    <name evidence="2" type="ORF">BCR43DRAFT_487507</name>
</gene>
<dbReference type="InterPro" id="IPR029063">
    <property type="entry name" value="SAM-dependent_MTases_sf"/>
</dbReference>
<name>A0A1X2HQW1_SYNRA</name>
<keyword evidence="3" id="KW-1185">Reference proteome</keyword>
<comment type="caution">
    <text evidence="2">The sequence shown here is derived from an EMBL/GenBank/DDBJ whole genome shotgun (WGS) entry which is preliminary data.</text>
</comment>
<reference evidence="2 3" key="1">
    <citation type="submission" date="2016-07" db="EMBL/GenBank/DDBJ databases">
        <title>Pervasive Adenine N6-methylation of Active Genes in Fungi.</title>
        <authorList>
            <consortium name="DOE Joint Genome Institute"/>
            <person name="Mondo S.J."/>
            <person name="Dannebaum R.O."/>
            <person name="Kuo R.C."/>
            <person name="Labutti K."/>
            <person name="Haridas S."/>
            <person name="Kuo A."/>
            <person name="Salamov A."/>
            <person name="Ahrendt S.R."/>
            <person name="Lipzen A."/>
            <person name="Sullivan W."/>
            <person name="Andreopoulos W.B."/>
            <person name="Clum A."/>
            <person name="Lindquist E."/>
            <person name="Daum C."/>
            <person name="Ramamoorthy G.K."/>
            <person name="Gryganskyi A."/>
            <person name="Culley D."/>
            <person name="Magnuson J.K."/>
            <person name="James T.Y."/>
            <person name="O'Malley M.A."/>
            <person name="Stajich J.E."/>
            <person name="Spatafora J.W."/>
            <person name="Visel A."/>
            <person name="Grigoriev I.V."/>
        </authorList>
    </citation>
    <scope>NUCLEOTIDE SEQUENCE [LARGE SCALE GENOMIC DNA]</scope>
    <source>
        <strain evidence="2 3">NRRL 2496</strain>
    </source>
</reference>
<keyword evidence="2" id="KW-0808">Transferase</keyword>
<dbReference type="GO" id="GO:0008168">
    <property type="term" value="F:methyltransferase activity"/>
    <property type="evidence" value="ECO:0007669"/>
    <property type="project" value="UniProtKB-KW"/>
</dbReference>
<sequence>MNLLDERFFSSELARPLRVLEVGCGTGEFSALVKNHYKDKVAVTAVDPSDAVLSANKDIGVDYRKGTIMDIEGLFDVCLFTKSLHHCDPLPATLEKTYALLDIHGLCIAEEVDWSRMETDSATWLTDRLDLIHSARCLQTRDAPSHMQYVHREGEHEHVTHEHNHQHRHQGHSHDHGHQHGTNRMAVLLDTSLTGPERWEKLGFGQSHRGMQTLPSIMQELHRLFGQENVKVPSYVPLFSGFLPMLGLEASDTGISVLKTFLAQEEQAVQAGVIRALGVNIVAEKK</sequence>
<dbReference type="SUPFAM" id="SSF53335">
    <property type="entry name" value="S-adenosyl-L-methionine-dependent methyltransferases"/>
    <property type="match status" value="1"/>
</dbReference>
<dbReference type="OMA" id="HEHVTHE"/>
<dbReference type="PANTHER" id="PTHR43861">
    <property type="entry name" value="TRANS-ACONITATE 2-METHYLTRANSFERASE-RELATED"/>
    <property type="match status" value="1"/>
</dbReference>
<dbReference type="Gene3D" id="3.40.50.150">
    <property type="entry name" value="Vaccinia Virus protein VP39"/>
    <property type="match status" value="1"/>
</dbReference>
<dbReference type="PANTHER" id="PTHR43861:SF1">
    <property type="entry name" value="TRANS-ACONITATE 2-METHYLTRANSFERASE"/>
    <property type="match status" value="1"/>
</dbReference>